<dbReference type="Proteomes" id="UP000032633">
    <property type="component" value="Chromosome"/>
</dbReference>
<dbReference type="EMBL" id="CP011058">
    <property type="protein sequence ID" value="AJY74277.1"/>
    <property type="molecule type" value="Genomic_DNA"/>
</dbReference>
<name>A0A0D5NH42_9BACL</name>
<dbReference type="Gene3D" id="2.60.40.1190">
    <property type="match status" value="1"/>
</dbReference>
<keyword evidence="3" id="KW-1185">Reference proteome</keyword>
<dbReference type="PANTHER" id="PTHR12631">
    <property type="entry name" value="ALPHA-L-IDURONIDASE"/>
    <property type="match status" value="1"/>
</dbReference>
<dbReference type="Gene3D" id="3.30.1920.20">
    <property type="match status" value="1"/>
</dbReference>
<dbReference type="GO" id="GO:0004553">
    <property type="term" value="F:hydrolase activity, hydrolyzing O-glycosyl compounds"/>
    <property type="evidence" value="ECO:0007669"/>
    <property type="project" value="TreeGrafter"/>
</dbReference>
<reference evidence="2 3" key="1">
    <citation type="journal article" date="2015" name="J. Biotechnol.">
        <title>Complete genome sequence of Paenibacillus beijingensis 7188(T) (=DSM 24997(T)), a novel rhizobacterium from jujube garden soil.</title>
        <authorList>
            <person name="Kwak Y."/>
            <person name="Shin J.H."/>
        </authorList>
    </citation>
    <scope>NUCLEOTIDE SEQUENCE [LARGE SCALE GENOMIC DNA]</scope>
    <source>
        <strain evidence="2 3">DSM 24997</strain>
    </source>
</reference>
<gene>
    <name evidence="2" type="ORF">VN24_06385</name>
</gene>
<evidence type="ECO:0000313" key="2">
    <source>
        <dbReference type="EMBL" id="AJY74277.1"/>
    </source>
</evidence>
<dbReference type="SUPFAM" id="SSF49344">
    <property type="entry name" value="CBD9-like"/>
    <property type="match status" value="1"/>
</dbReference>
<dbReference type="HOGENOM" id="CLU_255989_0_0_9"/>
<evidence type="ECO:0000313" key="3">
    <source>
        <dbReference type="Proteomes" id="UP000032633"/>
    </source>
</evidence>
<dbReference type="STRING" id="1126833.VN24_06385"/>
<dbReference type="Gene3D" id="3.20.20.80">
    <property type="entry name" value="Glycosidases"/>
    <property type="match status" value="1"/>
</dbReference>
<sequence>MSWHKKALSVLVSAAIGFGSFLFPAAYGVPEPRANAASSLTTEVSLGDFESTDEIWDFLIGGSGNLGNGEYSLDPAIYQFGNSSGKMQLDFSKYFAVSLERYTFKRILPVDAAEISFWVKTGDFKALDLVLMDSSNQNHQQTINLQPVSDWQKITVSSFTSGTNYIHFGGKNDGIWYGPLKKIYFKLSKPGLITGKTAGTIWLDDIRAKVNTPDLAIVQTQVGNVFAGSRTATMDVLTTGDQVAWTAYDAYGGQVATGSMPVEAGKARLNVQVPADGYYRLKVDAYQAGALVKTAETTFAALPAFDISQVADSPFAIQAHFGIGWNREMMPVVEYSGVKSVRDSFFWSEIELTQGQYSFNPKFTLPMQSMKERGIDPFLVFAFTNQYYDNFQTPYTDSAREGYANYVKAVVNKFGSQLQSGEIWNEFNLPFFGGKGPAASRADMYFELLKKGYEAVKSVRPDLNVVGAATAGIPHEWLTDVFELGGLNYMDTLSVHPYRYPDSPEGLIGEIDRLNELVRTHNNGATIPIWFSEIGWPTHLNPLGVDENTQAAYLIRSYVVSIASGVEKIFWYDLMNDGTDKLNNEHNFGIIHNSGDELGAYTPKPAYVALATMTRQLTGATVAAQMTSDGIYHYSFNKDNNAVHVLWSLDKKDVALSTQTPLVITDMMGRSDTYVPNQGKVYLTLSGEPLFVQGSIDTIDASSRFKLAGGLTYTEDPVTLTFTEQDASPQETVTVSFQGISKDLTVTAAGSYPLQFPGVVEAGKKTAFATVQNEAGKFARLSETFDVITPQEVTAKHILKNESEDVLEVIVDNKRPFERRLMSIDWNIGGITGATNVDMVIPAYTKRSVEIPVPDGLPYNTLLPYTFNLTMADGKTLQYGGNLKLVDAGSMFPLDYRTAEQMNSLPDSGSIDLVTDVNLKIATYGGAEDLSGKLWFGYDSEYLYLSANVHDDAFSQPFEKESIWQGDGVQFAVSAGTPGENGQWYEYGAALTPTGPELYRWLAPQGIVPGTVTNRTLQITRDETAKDTIYRLAVPWSELTPIVPEDGILSLSVVVNDNDGNGRKGYIEWGSGIGSSKQSSLFKPVIIHADVTAPTTTSSVSPAAPDGQNGWYVHGVTVSLDAADDRSGVAESVYSLDGGTAWQVYTGAVPFDQDGTYSFSYRSTDLAGNVEAAHTIGFNMDATAPVIDVTAPAESSYSDAGDLTPQYTVTDPLSGVDAQKTTATLDGGIVAPGTTIPLYSLPLGSHTFTVNASDLAGNTQQKTVTFQTYTNIDSLKKLVSLFEAKKWISKAEIAASLQKKLQKGDIKGFIAQVKEQTGKSITNEAASYLLRDANAILQSTNTAGQSSTETSMNAGDTPDQPSTETSVEPENTAAD</sequence>
<evidence type="ECO:0000256" key="1">
    <source>
        <dbReference type="SAM" id="MobiDB-lite"/>
    </source>
</evidence>
<dbReference type="KEGG" id="pbj:VN24_06385"/>
<organism evidence="2 3">
    <name type="scientific">Paenibacillus beijingensis</name>
    <dbReference type="NCBI Taxonomy" id="1126833"/>
    <lineage>
        <taxon>Bacteria</taxon>
        <taxon>Bacillati</taxon>
        <taxon>Bacillota</taxon>
        <taxon>Bacilli</taxon>
        <taxon>Bacillales</taxon>
        <taxon>Paenibacillaceae</taxon>
        <taxon>Paenibacillus</taxon>
    </lineage>
</organism>
<dbReference type="Gene3D" id="2.60.120.260">
    <property type="entry name" value="Galactose-binding domain-like"/>
    <property type="match status" value="1"/>
</dbReference>
<dbReference type="InterPro" id="IPR058094">
    <property type="entry name" value="Ig-like_OmpL47-like"/>
</dbReference>
<dbReference type="InterPro" id="IPR017853">
    <property type="entry name" value="GH"/>
</dbReference>
<dbReference type="SUPFAM" id="SSF51445">
    <property type="entry name" value="(Trans)glycosidases"/>
    <property type="match status" value="1"/>
</dbReference>
<dbReference type="OrthoDB" id="9776971at2"/>
<accession>A0A0D5NH42</accession>
<dbReference type="PATRIC" id="fig|1126833.4.peg.1387"/>
<dbReference type="RefSeq" id="WP_045669713.1">
    <property type="nucleotide sequence ID" value="NZ_CP011058.1"/>
</dbReference>
<reference evidence="3" key="2">
    <citation type="submission" date="2015-03" db="EMBL/GenBank/DDBJ databases">
        <title>Genome sequence of Paenibacillus beijingensis strain DSM 24997T.</title>
        <authorList>
            <person name="Kwak Y."/>
            <person name="Shin J.-H."/>
        </authorList>
    </citation>
    <scope>NUCLEOTIDE SEQUENCE [LARGE SCALE GENOMIC DNA]</scope>
    <source>
        <strain evidence="3">DSM 24997</strain>
    </source>
</reference>
<dbReference type="CDD" id="cd09621">
    <property type="entry name" value="CBM9_like_5"/>
    <property type="match status" value="1"/>
</dbReference>
<feature type="region of interest" description="Disordered" evidence="1">
    <location>
        <begin position="1340"/>
        <end position="1375"/>
    </location>
</feature>
<dbReference type="NCBIfam" id="NF047446">
    <property type="entry name" value="barrel_OmpL47"/>
    <property type="match status" value="1"/>
</dbReference>
<evidence type="ECO:0008006" key="4">
    <source>
        <dbReference type="Google" id="ProtNLM"/>
    </source>
</evidence>
<proteinExistence type="predicted"/>
<protein>
    <recommendedName>
        <fullName evidence="4">Carbohydrate-binding domain-containing protein</fullName>
    </recommendedName>
</protein>
<dbReference type="PANTHER" id="PTHR12631:SF10">
    <property type="entry name" value="BETA-XYLOSIDASE-LIKE PROTEIN-RELATED"/>
    <property type="match status" value="1"/>
</dbReference>
<dbReference type="InterPro" id="IPR051923">
    <property type="entry name" value="Glycosyl_Hydrolase_39"/>
</dbReference>